<dbReference type="Proteomes" id="UP001333110">
    <property type="component" value="Unassembled WGS sequence"/>
</dbReference>
<keyword evidence="2" id="KW-1185">Reference proteome</keyword>
<evidence type="ECO:0000313" key="1">
    <source>
        <dbReference type="EMBL" id="KAK4830124.1"/>
    </source>
</evidence>
<proteinExistence type="predicted"/>
<accession>A0AAN7NTB5</accession>
<dbReference type="EMBL" id="JAUNZN010000001">
    <property type="protein sequence ID" value="KAK4830124.1"/>
    <property type="molecule type" value="Genomic_DNA"/>
</dbReference>
<name>A0AAN7NTB5_MYCAM</name>
<dbReference type="AlphaFoldDB" id="A0AAN7NTB5"/>
<organism evidence="1 2">
    <name type="scientific">Mycteria americana</name>
    <name type="common">Wood stork</name>
    <dbReference type="NCBI Taxonomy" id="33587"/>
    <lineage>
        <taxon>Eukaryota</taxon>
        <taxon>Metazoa</taxon>
        <taxon>Chordata</taxon>
        <taxon>Craniata</taxon>
        <taxon>Vertebrata</taxon>
        <taxon>Euteleostomi</taxon>
        <taxon>Archelosauria</taxon>
        <taxon>Archosauria</taxon>
        <taxon>Dinosauria</taxon>
        <taxon>Saurischia</taxon>
        <taxon>Theropoda</taxon>
        <taxon>Coelurosauria</taxon>
        <taxon>Aves</taxon>
        <taxon>Neognathae</taxon>
        <taxon>Neoaves</taxon>
        <taxon>Aequornithes</taxon>
        <taxon>Ciconiiformes</taxon>
        <taxon>Ciconiidae</taxon>
        <taxon>Mycteria</taxon>
    </lineage>
</organism>
<comment type="caution">
    <text evidence="1">The sequence shown here is derived from an EMBL/GenBank/DDBJ whole genome shotgun (WGS) entry which is preliminary data.</text>
</comment>
<gene>
    <name evidence="1" type="ORF">QYF61_008551</name>
</gene>
<protein>
    <submittedName>
        <fullName evidence="1">Uncharacterized protein</fullName>
    </submittedName>
</protein>
<sequence>MEKTTVEQVVPCSPWRTMTKQIPTLQPMEDATAEQVDIPEGTVAHRKPMPEQGKSESVWIPSGTVVTDGLDSGRCTGQQCVSVPMLDNPLGEEKFPNIQSKPPLAQLEAISSRPITCYLGEETDPHLSTTSFQVVVESDKVSPQPPFLQAKQSQFPQPLLRRLLLQTLHQLRCPSLDTVQHLNVPLVVGGPKLNTVFENLTLDTSNDGASITSLGNLFLFLTTLTVKNFFLTSNLNLPSFSLKQLTLVLSLQALAGQPQLAQPFFRGAVFLPSDHFCAPSLELLEQVHVFLVLGTPELDTVLQEGSHRVEGENHLPRPAGHTSFYAAQGTIGVLGCKRTLLSHVQVFIHQAALNPFIPQPVPELGIAPTQVQDLALGLVELHEVLTGPLLKPVKILLDGIPPSSISAAPLSLDTYLWFYCLRISFLHFSLTRRSLLNHASLLPSLPDHLHNLTLDTSNDGASITSLGNLFLFLTTLTVKNFFLTSNLNLPSFSLKQLTLVLSLRALSGSLLFPRLDNPNLLSLSSEERCSCPLIIFVPLLWNCLNREVRRGLIRTATLDFWRADFGLFRRLVDKVPWEAVLKGKGVQEGWIFYKKEILKAQDQAVPMYRKMTRQGRTMSWLNREL</sequence>
<reference evidence="1 2" key="1">
    <citation type="journal article" date="2023" name="J. Hered.">
        <title>Chromosome-level genome of the wood stork (Mycteria americana) provides insight into avian chromosome evolution.</title>
        <authorList>
            <person name="Flamio R. Jr."/>
            <person name="Ramstad K.M."/>
        </authorList>
    </citation>
    <scope>NUCLEOTIDE SEQUENCE [LARGE SCALE GENOMIC DNA]</scope>
    <source>
        <strain evidence="1">JAX WOST 10</strain>
    </source>
</reference>
<evidence type="ECO:0000313" key="2">
    <source>
        <dbReference type="Proteomes" id="UP001333110"/>
    </source>
</evidence>